<organism evidence="3 4">
    <name type="scientific">Polaromonas jejuensis</name>
    <dbReference type="NCBI Taxonomy" id="457502"/>
    <lineage>
        <taxon>Bacteria</taxon>
        <taxon>Pseudomonadati</taxon>
        <taxon>Pseudomonadota</taxon>
        <taxon>Betaproteobacteria</taxon>
        <taxon>Burkholderiales</taxon>
        <taxon>Comamonadaceae</taxon>
        <taxon>Polaromonas</taxon>
    </lineage>
</organism>
<keyword evidence="4" id="KW-1185">Reference proteome</keyword>
<dbReference type="InterPro" id="IPR000073">
    <property type="entry name" value="AB_hydrolase_1"/>
</dbReference>
<proteinExistence type="predicted"/>
<reference evidence="4" key="1">
    <citation type="journal article" date="2019" name="Int. J. Syst. Evol. Microbiol.">
        <title>The Global Catalogue of Microorganisms (GCM) 10K type strain sequencing project: providing services to taxonomists for standard genome sequencing and annotation.</title>
        <authorList>
            <consortium name="The Broad Institute Genomics Platform"/>
            <consortium name="The Broad Institute Genome Sequencing Center for Infectious Disease"/>
            <person name="Wu L."/>
            <person name="Ma J."/>
        </authorList>
    </citation>
    <scope>NUCLEOTIDE SEQUENCE [LARGE SCALE GENOMIC DNA]</scope>
    <source>
        <strain evidence="4">CGMCC 4.7277</strain>
    </source>
</reference>
<keyword evidence="3" id="KW-0378">Hydrolase</keyword>
<evidence type="ECO:0000256" key="1">
    <source>
        <dbReference type="SAM" id="SignalP"/>
    </source>
</evidence>
<dbReference type="EMBL" id="JBHSMX010000023">
    <property type="protein sequence ID" value="MFC5522128.1"/>
    <property type="molecule type" value="Genomic_DNA"/>
</dbReference>
<dbReference type="InterPro" id="IPR029058">
    <property type="entry name" value="AB_hydrolase_fold"/>
</dbReference>
<dbReference type="PANTHER" id="PTHR37017">
    <property type="entry name" value="AB HYDROLASE-1 DOMAIN-CONTAINING PROTEIN-RELATED"/>
    <property type="match status" value="1"/>
</dbReference>
<feature type="domain" description="AB hydrolase-1" evidence="2">
    <location>
        <begin position="37"/>
        <end position="249"/>
    </location>
</feature>
<dbReference type="InterPro" id="IPR052897">
    <property type="entry name" value="Sec-Metab_Biosynth_Hydrolase"/>
</dbReference>
<accession>A0ABW0QC23</accession>
<gene>
    <name evidence="3" type="ORF">ACFPP7_14580</name>
</gene>
<evidence type="ECO:0000259" key="2">
    <source>
        <dbReference type="Pfam" id="PF12697"/>
    </source>
</evidence>
<dbReference type="Proteomes" id="UP001596084">
    <property type="component" value="Unassembled WGS sequence"/>
</dbReference>
<feature type="chain" id="PRO_5046085694" evidence="1">
    <location>
        <begin position="30"/>
        <end position="263"/>
    </location>
</feature>
<dbReference type="GO" id="GO:0016787">
    <property type="term" value="F:hydrolase activity"/>
    <property type="evidence" value="ECO:0007669"/>
    <property type="project" value="UniProtKB-KW"/>
</dbReference>
<dbReference type="RefSeq" id="WP_084389538.1">
    <property type="nucleotide sequence ID" value="NZ_JBHSMX010000023.1"/>
</dbReference>
<comment type="caution">
    <text evidence="3">The sequence shown here is derived from an EMBL/GenBank/DDBJ whole genome shotgun (WGS) entry which is preliminary data.</text>
</comment>
<evidence type="ECO:0000313" key="3">
    <source>
        <dbReference type="EMBL" id="MFC5522128.1"/>
    </source>
</evidence>
<name>A0ABW0QC23_9BURK</name>
<protein>
    <submittedName>
        <fullName evidence="3">Alpha/beta fold hydrolase</fullName>
    </submittedName>
</protein>
<dbReference type="Pfam" id="PF12697">
    <property type="entry name" value="Abhydrolase_6"/>
    <property type="match status" value="1"/>
</dbReference>
<dbReference type="Gene3D" id="3.40.50.1820">
    <property type="entry name" value="alpha/beta hydrolase"/>
    <property type="match status" value="1"/>
</dbReference>
<keyword evidence="1" id="KW-0732">Signal</keyword>
<dbReference type="PANTHER" id="PTHR37017:SF11">
    <property type="entry name" value="ESTERASE_LIPASE_THIOESTERASE DOMAIN-CONTAINING PROTEIN"/>
    <property type="match status" value="1"/>
</dbReference>
<sequence>MHVSKFSKVLATSLTGSVLAVSALSSAFAANPNAPSVVLVHGGFVDGSGWEDVYKILKKDGYSASIVQNPTTSLADDVAVTRRTVAAQKGGVVLVGHSYGGVVITEAGTDPKVEGLVYIAAFAPDKGESVDSLIKDPVPGAPVPPILPPQDGFLFLDQAKFAAAFAADVNPQKANFMGASQVPWGVAALTGAVTEPAWKGKPSWYLVAKDDKMIPPPAQRAMSKRAGATVVEVPGSHAVYVSQPKAVAALIEKAVDAIAAKKQ</sequence>
<dbReference type="SUPFAM" id="SSF53474">
    <property type="entry name" value="alpha/beta-Hydrolases"/>
    <property type="match status" value="1"/>
</dbReference>
<feature type="signal peptide" evidence="1">
    <location>
        <begin position="1"/>
        <end position="29"/>
    </location>
</feature>
<evidence type="ECO:0000313" key="4">
    <source>
        <dbReference type="Proteomes" id="UP001596084"/>
    </source>
</evidence>